<accession>D7G9H2</accession>
<gene>
    <name evidence="1" type="ORF">Esi_0098_0065</name>
</gene>
<organism evidence="1 2">
    <name type="scientific">Ectocarpus siliculosus</name>
    <name type="common">Brown alga</name>
    <name type="synonym">Conferva siliculosa</name>
    <dbReference type="NCBI Taxonomy" id="2880"/>
    <lineage>
        <taxon>Eukaryota</taxon>
        <taxon>Sar</taxon>
        <taxon>Stramenopiles</taxon>
        <taxon>Ochrophyta</taxon>
        <taxon>PX clade</taxon>
        <taxon>Phaeophyceae</taxon>
        <taxon>Ectocarpales</taxon>
        <taxon>Ectocarpaceae</taxon>
        <taxon>Ectocarpus</taxon>
    </lineage>
</organism>
<name>D7G9H2_ECTSI</name>
<dbReference type="Proteomes" id="UP000002630">
    <property type="component" value="Linkage Group LG22"/>
</dbReference>
<dbReference type="Gene3D" id="3.30.450.30">
    <property type="entry name" value="Dynein light chain 2a, cytoplasmic"/>
    <property type="match status" value="1"/>
</dbReference>
<proteinExistence type="predicted"/>
<sequence length="65" mass="7081">MESGTGDLDMILMGMDTGTLGVARLRTGHLVCVYAEDWVQLGSVRTRLLSLRSALEISLRSLEEG</sequence>
<dbReference type="EMBL" id="FN649222">
    <property type="protein sequence ID" value="CBJ28312.1"/>
    <property type="molecule type" value="Genomic_DNA"/>
</dbReference>
<protein>
    <submittedName>
        <fullName evidence="1">Uncharacterized protein</fullName>
    </submittedName>
</protein>
<dbReference type="InParanoid" id="D7G9H2"/>
<dbReference type="EMBL" id="FN649747">
    <property type="protein sequence ID" value="CBJ28312.1"/>
    <property type="molecule type" value="Genomic_DNA"/>
</dbReference>
<evidence type="ECO:0000313" key="2">
    <source>
        <dbReference type="Proteomes" id="UP000002630"/>
    </source>
</evidence>
<evidence type="ECO:0000313" key="1">
    <source>
        <dbReference type="EMBL" id="CBJ28312.1"/>
    </source>
</evidence>
<dbReference type="AlphaFoldDB" id="D7G9H2"/>
<dbReference type="OrthoDB" id="10338648at2759"/>
<keyword evidence="2" id="KW-1185">Reference proteome</keyword>
<reference evidence="1 2" key="1">
    <citation type="journal article" date="2010" name="Nature">
        <title>The Ectocarpus genome and the independent evolution of multicellularity in brown algae.</title>
        <authorList>
            <person name="Cock J.M."/>
            <person name="Sterck L."/>
            <person name="Rouze P."/>
            <person name="Scornet D."/>
            <person name="Allen A.E."/>
            <person name="Amoutzias G."/>
            <person name="Anthouard V."/>
            <person name="Artiguenave F."/>
            <person name="Aury J.M."/>
            <person name="Badger J.H."/>
            <person name="Beszteri B."/>
            <person name="Billiau K."/>
            <person name="Bonnet E."/>
            <person name="Bothwell J.H."/>
            <person name="Bowler C."/>
            <person name="Boyen C."/>
            <person name="Brownlee C."/>
            <person name="Carrano C.J."/>
            <person name="Charrier B."/>
            <person name="Cho G.Y."/>
            <person name="Coelho S.M."/>
            <person name="Collen J."/>
            <person name="Corre E."/>
            <person name="Da Silva C."/>
            <person name="Delage L."/>
            <person name="Delaroque N."/>
            <person name="Dittami S.M."/>
            <person name="Doulbeau S."/>
            <person name="Elias M."/>
            <person name="Farnham G."/>
            <person name="Gachon C.M."/>
            <person name="Gschloessl B."/>
            <person name="Heesch S."/>
            <person name="Jabbari K."/>
            <person name="Jubin C."/>
            <person name="Kawai H."/>
            <person name="Kimura K."/>
            <person name="Kloareg B."/>
            <person name="Kupper F.C."/>
            <person name="Lang D."/>
            <person name="Le Bail A."/>
            <person name="Leblanc C."/>
            <person name="Lerouge P."/>
            <person name="Lohr M."/>
            <person name="Lopez P.J."/>
            <person name="Martens C."/>
            <person name="Maumus F."/>
            <person name="Michel G."/>
            <person name="Miranda-Saavedra D."/>
            <person name="Morales J."/>
            <person name="Moreau H."/>
            <person name="Motomura T."/>
            <person name="Nagasato C."/>
            <person name="Napoli C.A."/>
            <person name="Nelson D.R."/>
            <person name="Nyvall-Collen P."/>
            <person name="Peters A.F."/>
            <person name="Pommier C."/>
            <person name="Potin P."/>
            <person name="Poulain J."/>
            <person name="Quesneville H."/>
            <person name="Read B."/>
            <person name="Rensing S.A."/>
            <person name="Ritter A."/>
            <person name="Rousvoal S."/>
            <person name="Samanta M."/>
            <person name="Samson G."/>
            <person name="Schroeder D.C."/>
            <person name="Segurens B."/>
            <person name="Strittmatter M."/>
            <person name="Tonon T."/>
            <person name="Tregear J.W."/>
            <person name="Valentin K."/>
            <person name="von Dassow P."/>
            <person name="Yamagishi T."/>
            <person name="Van de Peer Y."/>
            <person name="Wincker P."/>
        </authorList>
    </citation>
    <scope>NUCLEOTIDE SEQUENCE [LARGE SCALE GENOMIC DNA]</scope>
    <source>
        <strain evidence="2">Ec32 / CCAP1310/4</strain>
    </source>
</reference>